<evidence type="ECO:0000313" key="3">
    <source>
        <dbReference type="EMBL" id="MFC3862043.1"/>
    </source>
</evidence>
<reference evidence="4" key="1">
    <citation type="journal article" date="2019" name="Int. J. Syst. Evol. Microbiol.">
        <title>The Global Catalogue of Microorganisms (GCM) 10K type strain sequencing project: providing services to taxonomists for standard genome sequencing and annotation.</title>
        <authorList>
            <consortium name="The Broad Institute Genomics Platform"/>
            <consortium name="The Broad Institute Genome Sequencing Center for Infectious Disease"/>
            <person name="Wu L."/>
            <person name="Ma J."/>
        </authorList>
    </citation>
    <scope>NUCLEOTIDE SEQUENCE [LARGE SCALE GENOMIC DNA]</scope>
    <source>
        <strain evidence="4">CCTCC AB 2013263</strain>
    </source>
</reference>
<evidence type="ECO:0000256" key="1">
    <source>
        <dbReference type="SAM" id="MobiDB-lite"/>
    </source>
</evidence>
<feature type="chain" id="PRO_5045927072" evidence="2">
    <location>
        <begin position="18"/>
        <end position="42"/>
    </location>
</feature>
<keyword evidence="4" id="KW-1185">Reference proteome</keyword>
<evidence type="ECO:0000313" key="4">
    <source>
        <dbReference type="Proteomes" id="UP001595748"/>
    </source>
</evidence>
<dbReference type="RefSeq" id="WP_380079525.1">
    <property type="nucleotide sequence ID" value="NZ_JBHRZF010000168.1"/>
</dbReference>
<evidence type="ECO:0000256" key="2">
    <source>
        <dbReference type="SAM" id="SignalP"/>
    </source>
</evidence>
<dbReference type="EMBL" id="JBHRZF010000168">
    <property type="protein sequence ID" value="MFC3862043.1"/>
    <property type="molecule type" value="Genomic_DNA"/>
</dbReference>
<gene>
    <name evidence="3" type="ORF">ACFOPQ_14840</name>
</gene>
<dbReference type="Proteomes" id="UP001595748">
    <property type="component" value="Unassembled WGS sequence"/>
</dbReference>
<feature type="signal peptide" evidence="2">
    <location>
        <begin position="1"/>
        <end position="17"/>
    </location>
</feature>
<proteinExistence type="predicted"/>
<organism evidence="3 4">
    <name type="scientific">Deinococcus antarcticus</name>
    <dbReference type="NCBI Taxonomy" id="1298767"/>
    <lineage>
        <taxon>Bacteria</taxon>
        <taxon>Thermotogati</taxon>
        <taxon>Deinococcota</taxon>
        <taxon>Deinococci</taxon>
        <taxon>Deinococcales</taxon>
        <taxon>Deinococcaceae</taxon>
        <taxon>Deinococcus</taxon>
    </lineage>
</organism>
<name>A0ABV8ACU5_9DEIO</name>
<feature type="region of interest" description="Disordered" evidence="1">
    <location>
        <begin position="23"/>
        <end position="42"/>
    </location>
</feature>
<keyword evidence="2" id="KW-0732">Signal</keyword>
<comment type="caution">
    <text evidence="3">The sequence shown here is derived from an EMBL/GenBank/DDBJ whole genome shotgun (WGS) entry which is preliminary data.</text>
</comment>
<sequence>MELLLAALTILVSLALAAAQKRPEQEKARAFVRVQPRHTPKR</sequence>
<accession>A0ABV8ACU5</accession>
<protein>
    <submittedName>
        <fullName evidence="3">Uncharacterized protein</fullName>
    </submittedName>
</protein>